<evidence type="ECO:0000259" key="5">
    <source>
        <dbReference type="Pfam" id="PF00496"/>
    </source>
</evidence>
<dbReference type="PIRSF" id="PIRSF002741">
    <property type="entry name" value="MppA"/>
    <property type="match status" value="1"/>
</dbReference>
<dbReference type="GO" id="GO:0043190">
    <property type="term" value="C:ATP-binding cassette (ABC) transporter complex"/>
    <property type="evidence" value="ECO:0007669"/>
    <property type="project" value="InterPro"/>
</dbReference>
<dbReference type="AlphaFoldDB" id="A0A6J6GR29"/>
<gene>
    <name evidence="6" type="ORF">UFOPK1820_00768</name>
</gene>
<dbReference type="EMBL" id="CAEZUK010000109">
    <property type="protein sequence ID" value="CAB4601544.1"/>
    <property type="molecule type" value="Genomic_DNA"/>
</dbReference>
<dbReference type="InterPro" id="IPR000914">
    <property type="entry name" value="SBP_5_dom"/>
</dbReference>
<proteinExistence type="inferred from homology"/>
<sequence>MLASQVTDVSKGISMTNKGEFMQITKSRRYRAAIAVGLTFAFLAASCGSDSEGTEAPTTEAPTSEAPTTEAPGTPVAGGTLRYGVEAETDGLNPTSSAFAVSAYVMGNAVFDTLTALAADGTWVPNLAESLTPSEDLKDWTLVLRPGILFHDGTPLNSAAVKANFDAAYAAPLVGLAVRPFYPAENAVEIVDDLTLIYHLLDANLQFPHALRSQLGYVASPTWLAAAIADPTLNQAPVGTGPFKFDSRSQDSVTRFVRNEEWWGGDVWLDAIEFSPVVDPATRLELLQNGELDAMHTTETESLAPLRADESIFNIIDDNGEESFLMINSVNAPFDDIRVRKAITLATPRLEYNTLFGNGEARLADQRFTPESPYYDETIKQEADDPEAALALVAEYCAEGLLTADGSPTCTDGKVNMEWQYTGPSDVGQRITDLFNASWGAAGFNVLNQELPQDTHIQEAALGQYNVIGWRQFGAAQPAQDNVWLLCRTIGGLSLNWPRYCDETRDSLLLEAQVAPTQADEVPLQKQISQNIHDAYTYIFLQHSVWANSFTSAVHGTCDVKSPEGVALACAINGSTAFTSTWMS</sequence>
<dbReference type="Gene3D" id="3.40.190.10">
    <property type="entry name" value="Periplasmic binding protein-like II"/>
    <property type="match status" value="1"/>
</dbReference>
<dbReference type="Pfam" id="PF00496">
    <property type="entry name" value="SBP_bac_5"/>
    <property type="match status" value="1"/>
</dbReference>
<dbReference type="SUPFAM" id="SSF53850">
    <property type="entry name" value="Periplasmic binding protein-like II"/>
    <property type="match status" value="1"/>
</dbReference>
<dbReference type="InterPro" id="IPR030678">
    <property type="entry name" value="Peptide/Ni-bd"/>
</dbReference>
<evidence type="ECO:0000256" key="3">
    <source>
        <dbReference type="ARBA" id="ARBA00022729"/>
    </source>
</evidence>
<reference evidence="6" key="1">
    <citation type="submission" date="2020-05" db="EMBL/GenBank/DDBJ databases">
        <authorList>
            <person name="Chiriac C."/>
            <person name="Salcher M."/>
            <person name="Ghai R."/>
            <person name="Kavagutti S V."/>
        </authorList>
    </citation>
    <scope>NUCLEOTIDE SEQUENCE</scope>
</reference>
<protein>
    <submittedName>
        <fullName evidence="6">Unannotated protein</fullName>
    </submittedName>
</protein>
<dbReference type="Gene3D" id="3.10.105.10">
    <property type="entry name" value="Dipeptide-binding Protein, Domain 3"/>
    <property type="match status" value="1"/>
</dbReference>
<dbReference type="GO" id="GO:0042597">
    <property type="term" value="C:periplasmic space"/>
    <property type="evidence" value="ECO:0007669"/>
    <property type="project" value="UniProtKB-ARBA"/>
</dbReference>
<evidence type="ECO:0000256" key="1">
    <source>
        <dbReference type="ARBA" id="ARBA00005695"/>
    </source>
</evidence>
<name>A0A6J6GR29_9ZZZZ</name>
<keyword evidence="2" id="KW-0813">Transport</keyword>
<evidence type="ECO:0000256" key="4">
    <source>
        <dbReference type="SAM" id="MobiDB-lite"/>
    </source>
</evidence>
<keyword evidence="3" id="KW-0732">Signal</keyword>
<feature type="region of interest" description="Disordered" evidence="4">
    <location>
        <begin position="51"/>
        <end position="78"/>
    </location>
</feature>
<evidence type="ECO:0000256" key="2">
    <source>
        <dbReference type="ARBA" id="ARBA00022448"/>
    </source>
</evidence>
<dbReference type="InterPro" id="IPR039424">
    <property type="entry name" value="SBP_5"/>
</dbReference>
<dbReference type="GO" id="GO:0015833">
    <property type="term" value="P:peptide transport"/>
    <property type="evidence" value="ECO:0007669"/>
    <property type="project" value="TreeGrafter"/>
</dbReference>
<accession>A0A6J6GR29</accession>
<dbReference type="PANTHER" id="PTHR30290:SF9">
    <property type="entry name" value="OLIGOPEPTIDE-BINDING PROTEIN APPA"/>
    <property type="match status" value="1"/>
</dbReference>
<feature type="compositionally biased region" description="Low complexity" evidence="4">
    <location>
        <begin position="54"/>
        <end position="78"/>
    </location>
</feature>
<dbReference type="GO" id="GO:1904680">
    <property type="term" value="F:peptide transmembrane transporter activity"/>
    <property type="evidence" value="ECO:0007669"/>
    <property type="project" value="TreeGrafter"/>
</dbReference>
<evidence type="ECO:0000313" key="6">
    <source>
        <dbReference type="EMBL" id="CAB4601544.1"/>
    </source>
</evidence>
<organism evidence="6">
    <name type="scientific">freshwater metagenome</name>
    <dbReference type="NCBI Taxonomy" id="449393"/>
    <lineage>
        <taxon>unclassified sequences</taxon>
        <taxon>metagenomes</taxon>
        <taxon>ecological metagenomes</taxon>
    </lineage>
</organism>
<dbReference type="PANTHER" id="PTHR30290">
    <property type="entry name" value="PERIPLASMIC BINDING COMPONENT OF ABC TRANSPORTER"/>
    <property type="match status" value="1"/>
</dbReference>
<comment type="similarity">
    <text evidence="1">Belongs to the bacterial solute-binding protein 5 family.</text>
</comment>
<feature type="domain" description="Solute-binding protein family 5" evidence="5">
    <location>
        <begin position="123"/>
        <end position="486"/>
    </location>
</feature>